<dbReference type="InterPro" id="IPR010037">
    <property type="entry name" value="FkbH_domain"/>
</dbReference>
<reference evidence="2" key="2">
    <citation type="submission" date="2023-01" db="EMBL/GenBank/DDBJ databases">
        <title>Human gut microbiome strain richness.</title>
        <authorList>
            <person name="Chen-Liaw A."/>
        </authorList>
    </citation>
    <scope>NUCLEOTIDE SEQUENCE</scope>
    <source>
        <strain evidence="2">1001275st1_F4_1001275B_160808</strain>
    </source>
</reference>
<comment type="caution">
    <text evidence="1">The sequence shown here is derived from an EMBL/GenBank/DDBJ whole genome shotgun (WGS) entry which is preliminary data.</text>
</comment>
<dbReference type="InterPro" id="IPR010033">
    <property type="entry name" value="HAD_SF_ppase_IIIC"/>
</dbReference>
<dbReference type="NCBIfam" id="TIGR01686">
    <property type="entry name" value="FkbH"/>
    <property type="match status" value="1"/>
</dbReference>
<evidence type="ECO:0000313" key="1">
    <source>
        <dbReference type="EMBL" id="MCQ5153311.1"/>
    </source>
</evidence>
<gene>
    <name evidence="1" type="ORF">NE632_08300</name>
    <name evidence="2" type="ORF">PNU62_08575</name>
</gene>
<organism evidence="1 3">
    <name type="scientific">Ruminococcus bicirculans</name>
    <name type="common">ex Wegman et al. 2014</name>
    <dbReference type="NCBI Taxonomy" id="1160721"/>
    <lineage>
        <taxon>Bacteria</taxon>
        <taxon>Bacillati</taxon>
        <taxon>Bacillota</taxon>
        <taxon>Clostridia</taxon>
        <taxon>Eubacteriales</taxon>
        <taxon>Oscillospiraceae</taxon>
        <taxon>Ruminococcus</taxon>
    </lineage>
</organism>
<evidence type="ECO:0000313" key="2">
    <source>
        <dbReference type="EMBL" id="MDB8745066.1"/>
    </source>
</evidence>
<dbReference type="SUPFAM" id="SSF56784">
    <property type="entry name" value="HAD-like"/>
    <property type="match status" value="1"/>
</dbReference>
<dbReference type="AlphaFoldDB" id="A0AAW5KJM3"/>
<dbReference type="InterPro" id="IPR023214">
    <property type="entry name" value="HAD_sf"/>
</dbReference>
<proteinExistence type="predicted"/>
<sequence>MQEEKKTNQFMNISIISNIILEPFLRLSIKQYFIECETKIYLIPYGEHMEQEYLTQLSVSDQIIVWLNLESLLQTFGSSTNFIKLEIKDINKVLEICEFLFSDITQNSNAQILWFLFEDYDTKISITTGHIYDSLVDEINLKLSNQLSNRVDYIDLKRMIANVGISNAYNPKGKCRWNAPYSKVLVDTVAQELYKQYQISKGFSKKCLVLDCDNVLWGGILSEDGIENLQLGSNGFGRVYQDFQRFVLSLYHHGVILAICSKNSLSDVRRMFREHSEMILKEKHISCFQVNWNNKPNNIKNISEILNIGLYDIAFIDDSVIEIEAVKSMLPEVTTILYEQYNVYTKFSCFNLKSNIDISNNEKRNETYRTNQYRKKLKSQYENYGEYIKALEIKLDIHLAKPTEYARISELTQRTNKCTNGVRYTVPEIKNKVISNELMLYSVSLKDRFSDLGIVGALGIKGDVLILFSLSCRALGRDVDKKMAEFTFDKYQIKEILFKSTGKNEEVKTLLLEFLSGNGMNYSKST</sequence>
<dbReference type="RefSeq" id="WP_195388694.1">
    <property type="nucleotide sequence ID" value="NZ_DAWEQM010000006.1"/>
</dbReference>
<evidence type="ECO:0000313" key="3">
    <source>
        <dbReference type="Proteomes" id="UP001206236"/>
    </source>
</evidence>
<reference evidence="1" key="1">
    <citation type="submission" date="2022-06" db="EMBL/GenBank/DDBJ databases">
        <title>Isolation of gut microbiota from human fecal samples.</title>
        <authorList>
            <person name="Pamer E.G."/>
            <person name="Barat B."/>
            <person name="Waligurski E."/>
            <person name="Medina S."/>
            <person name="Paddock L."/>
            <person name="Mostad J."/>
        </authorList>
    </citation>
    <scope>NUCLEOTIDE SEQUENCE</scope>
    <source>
        <strain evidence="1">DFI.5.57</strain>
    </source>
</reference>
<dbReference type="Proteomes" id="UP001211015">
    <property type="component" value="Unassembled WGS sequence"/>
</dbReference>
<dbReference type="NCBIfam" id="TIGR01681">
    <property type="entry name" value="HAD-SF-IIIC"/>
    <property type="match status" value="1"/>
</dbReference>
<dbReference type="Proteomes" id="UP001206236">
    <property type="component" value="Unassembled WGS sequence"/>
</dbReference>
<dbReference type="Gene3D" id="3.40.50.1110">
    <property type="entry name" value="SGNH hydrolase"/>
    <property type="match status" value="1"/>
</dbReference>
<accession>A0AAW5KJM3</accession>
<dbReference type="EMBL" id="JANGCN010000016">
    <property type="protein sequence ID" value="MCQ5153311.1"/>
    <property type="molecule type" value="Genomic_DNA"/>
</dbReference>
<name>A0AAW5KJM3_9FIRM</name>
<dbReference type="Gene3D" id="3.40.50.1000">
    <property type="entry name" value="HAD superfamily/HAD-like"/>
    <property type="match status" value="1"/>
</dbReference>
<dbReference type="InterPro" id="IPR036412">
    <property type="entry name" value="HAD-like_sf"/>
</dbReference>
<dbReference type="InterPro" id="IPR036514">
    <property type="entry name" value="SGNH_hydro_sf"/>
</dbReference>
<protein>
    <submittedName>
        <fullName evidence="1">HAD-IIIC family phosphatase</fullName>
    </submittedName>
</protein>
<dbReference type="EMBL" id="JAQMLV010000010">
    <property type="protein sequence ID" value="MDB8745066.1"/>
    <property type="molecule type" value="Genomic_DNA"/>
</dbReference>